<dbReference type="Proteomes" id="UP000636709">
    <property type="component" value="Unassembled WGS sequence"/>
</dbReference>
<feature type="transmembrane region" description="Helical" evidence="3">
    <location>
        <begin position="30"/>
        <end position="49"/>
    </location>
</feature>
<organism evidence="4 5">
    <name type="scientific">Digitaria exilis</name>
    <dbReference type="NCBI Taxonomy" id="1010633"/>
    <lineage>
        <taxon>Eukaryota</taxon>
        <taxon>Viridiplantae</taxon>
        <taxon>Streptophyta</taxon>
        <taxon>Embryophyta</taxon>
        <taxon>Tracheophyta</taxon>
        <taxon>Spermatophyta</taxon>
        <taxon>Magnoliopsida</taxon>
        <taxon>Liliopsida</taxon>
        <taxon>Poales</taxon>
        <taxon>Poaceae</taxon>
        <taxon>PACMAD clade</taxon>
        <taxon>Panicoideae</taxon>
        <taxon>Panicodae</taxon>
        <taxon>Paniceae</taxon>
        <taxon>Anthephorinae</taxon>
        <taxon>Digitaria</taxon>
    </lineage>
</organism>
<feature type="transmembrane region" description="Helical" evidence="3">
    <location>
        <begin position="334"/>
        <end position="353"/>
    </location>
</feature>
<evidence type="ECO:0000256" key="1">
    <source>
        <dbReference type="ARBA" id="ARBA00004454"/>
    </source>
</evidence>
<dbReference type="Gene3D" id="1.10.3370.10">
    <property type="entry name" value="SecY subunit domain"/>
    <property type="match status" value="2"/>
</dbReference>
<keyword evidence="5" id="KW-1185">Reference proteome</keyword>
<feature type="transmembrane region" description="Helical" evidence="3">
    <location>
        <begin position="273"/>
        <end position="291"/>
    </location>
</feature>
<dbReference type="PANTHER" id="PTHR10906">
    <property type="entry name" value="SECY/SEC61-ALPHA FAMILY MEMBER"/>
    <property type="match status" value="1"/>
</dbReference>
<dbReference type="InterPro" id="IPR023201">
    <property type="entry name" value="SecY_dom_sf"/>
</dbReference>
<accession>A0A835BN52</accession>
<dbReference type="GO" id="GO:0015031">
    <property type="term" value="P:protein transport"/>
    <property type="evidence" value="ECO:0007669"/>
    <property type="project" value="InterPro"/>
</dbReference>
<dbReference type="InterPro" id="IPR002208">
    <property type="entry name" value="SecY/SEC61-alpha"/>
</dbReference>
<evidence type="ECO:0000313" key="5">
    <source>
        <dbReference type="Proteomes" id="UP000636709"/>
    </source>
</evidence>
<dbReference type="SUPFAM" id="SSF103491">
    <property type="entry name" value="Preprotein translocase SecY subunit"/>
    <property type="match status" value="1"/>
</dbReference>
<evidence type="ECO:0000256" key="2">
    <source>
        <dbReference type="RuleBase" id="RU004349"/>
    </source>
</evidence>
<proteinExistence type="inferred from homology"/>
<keyword evidence="3" id="KW-0472">Membrane</keyword>
<gene>
    <name evidence="4" type="ORF">HU200_038837</name>
</gene>
<feature type="transmembrane region" description="Helical" evidence="3">
    <location>
        <begin position="145"/>
        <end position="163"/>
    </location>
</feature>
<protein>
    <submittedName>
        <fullName evidence="4">Uncharacterized protein</fullName>
    </submittedName>
</protein>
<dbReference type="OrthoDB" id="598066at2759"/>
<dbReference type="AlphaFoldDB" id="A0A835BN52"/>
<keyword evidence="3" id="KW-1133">Transmembrane helix</keyword>
<feature type="transmembrane region" description="Helical" evidence="3">
    <location>
        <begin position="69"/>
        <end position="94"/>
    </location>
</feature>
<comment type="subcellular location">
    <subcellularLocation>
        <location evidence="1">Plastid</location>
        <location evidence="1">Chloroplast thylakoid membrane</location>
        <topology evidence="1">Multi-pass membrane protein</topology>
    </subcellularLocation>
</comment>
<evidence type="ECO:0000256" key="3">
    <source>
        <dbReference type="SAM" id="Phobius"/>
    </source>
</evidence>
<comment type="caution">
    <text evidence="4">The sequence shown here is derived from an EMBL/GenBank/DDBJ whole genome shotgun (WGS) entry which is preliminary data.</text>
</comment>
<dbReference type="EMBL" id="JACEFO010001924">
    <property type="protein sequence ID" value="KAF8693442.1"/>
    <property type="molecule type" value="Genomic_DNA"/>
</dbReference>
<sequence>MEDWSKFYALTRFFPEVRPADQLTHNRQKVIYTTISLFIILIANQLPLYGIPVQKANVAPDPLNWDHPFYASNGLLALGIGPILLSEFITLILVASKATNVDITAPDAHSMTEQIKEVDGILFTIIGAIARLLGLCLSGKVGTDIAVIVFLQILFSGIVVIYLDEILKKGYGFGNIVWKAFSPVMLVYPEGDTEFEGAVPAWVHLVITGTDKSSAMREAFYRQNLPNVTNLLATCLFVLVAVSFQVMSSVVLPVRTNGVPRFQVNCLIKISNILYGPIILHHLLVTFMYNISELLCIKYGGNKLLNLLGTWNRPNHFQQPFLVGGIFLANLYRAPFHAFIYVVYVLGACAYLSEEQRVLAQPDSIPLYEFNSHVLKAARLGGFCVGGLIILGDFIGVFGSGTGIMLAVTALYPYFDGRAGEVGAFGF</sequence>
<dbReference type="Pfam" id="PF00344">
    <property type="entry name" value="SecY"/>
    <property type="match status" value="1"/>
</dbReference>
<evidence type="ECO:0000313" key="4">
    <source>
        <dbReference type="EMBL" id="KAF8693442.1"/>
    </source>
</evidence>
<keyword evidence="3" id="KW-0812">Transmembrane</keyword>
<reference evidence="4" key="1">
    <citation type="submission" date="2020-07" db="EMBL/GenBank/DDBJ databases">
        <title>Genome sequence and genetic diversity analysis of an under-domesticated orphan crop, white fonio (Digitaria exilis).</title>
        <authorList>
            <person name="Bennetzen J.L."/>
            <person name="Chen S."/>
            <person name="Ma X."/>
            <person name="Wang X."/>
            <person name="Yssel A.E.J."/>
            <person name="Chaluvadi S.R."/>
            <person name="Johnson M."/>
            <person name="Gangashetty P."/>
            <person name="Hamidou F."/>
            <person name="Sanogo M.D."/>
            <person name="Zwaenepoel A."/>
            <person name="Wallace J."/>
            <person name="Van De Peer Y."/>
            <person name="Van Deynze A."/>
        </authorList>
    </citation>
    <scope>NUCLEOTIDE SEQUENCE</scope>
    <source>
        <tissue evidence="4">Leaves</tissue>
    </source>
</reference>
<name>A0A835BN52_9POAL</name>
<dbReference type="GO" id="GO:0009535">
    <property type="term" value="C:chloroplast thylakoid membrane"/>
    <property type="evidence" value="ECO:0007669"/>
    <property type="project" value="UniProtKB-SubCell"/>
</dbReference>
<dbReference type="PIRSF" id="PIRSF004557">
    <property type="entry name" value="SecY"/>
    <property type="match status" value="1"/>
</dbReference>
<feature type="transmembrane region" description="Helical" evidence="3">
    <location>
        <begin position="231"/>
        <end position="252"/>
    </location>
</feature>
<comment type="similarity">
    <text evidence="2">Belongs to the SecY/SEC61-alpha family.</text>
</comment>